<sequence>MEGVLGILKLRVKRGINLAVRDTKSSDPYLVATLDGQKTKSRVVKGNCNPEWNDELTLTLRDPKAPINIAVYDKDRFSNDDNMGVAEIDVKPYIKCLQRSLELNNLPNGTTLERVHPQKSNNLADESCIVWENGKIVQDMVLRLREVECGEVVIRMELIPLPGRKLQV</sequence>
<evidence type="ECO:0000313" key="1">
    <source>
        <dbReference type="EMBL" id="KAI3733837.1"/>
    </source>
</evidence>
<proteinExistence type="predicted"/>
<keyword evidence="2" id="KW-1185">Reference proteome</keyword>
<dbReference type="EMBL" id="CM042050">
    <property type="protein sequence ID" value="KAI3733837.1"/>
    <property type="molecule type" value="Genomic_DNA"/>
</dbReference>
<dbReference type="Proteomes" id="UP001055879">
    <property type="component" value="Linkage Group LG04"/>
</dbReference>
<gene>
    <name evidence="1" type="ORF">L6452_13294</name>
</gene>
<comment type="caution">
    <text evidence="1">The sequence shown here is derived from an EMBL/GenBank/DDBJ whole genome shotgun (WGS) entry which is preliminary data.</text>
</comment>
<accession>A0ACB9CHT8</accession>
<reference evidence="2" key="1">
    <citation type="journal article" date="2022" name="Mol. Ecol. Resour.">
        <title>The genomes of chicory, endive, great burdock and yacon provide insights into Asteraceae palaeo-polyploidization history and plant inulin production.</title>
        <authorList>
            <person name="Fan W."/>
            <person name="Wang S."/>
            <person name="Wang H."/>
            <person name="Wang A."/>
            <person name="Jiang F."/>
            <person name="Liu H."/>
            <person name="Zhao H."/>
            <person name="Xu D."/>
            <person name="Zhang Y."/>
        </authorList>
    </citation>
    <scope>NUCLEOTIDE SEQUENCE [LARGE SCALE GENOMIC DNA]</scope>
    <source>
        <strain evidence="2">cv. Niubang</strain>
    </source>
</reference>
<name>A0ACB9CHT8_ARCLA</name>
<protein>
    <submittedName>
        <fullName evidence="1">Uncharacterized protein</fullName>
    </submittedName>
</protein>
<organism evidence="1 2">
    <name type="scientific">Arctium lappa</name>
    <name type="common">Greater burdock</name>
    <name type="synonym">Lappa major</name>
    <dbReference type="NCBI Taxonomy" id="4217"/>
    <lineage>
        <taxon>Eukaryota</taxon>
        <taxon>Viridiplantae</taxon>
        <taxon>Streptophyta</taxon>
        <taxon>Embryophyta</taxon>
        <taxon>Tracheophyta</taxon>
        <taxon>Spermatophyta</taxon>
        <taxon>Magnoliopsida</taxon>
        <taxon>eudicotyledons</taxon>
        <taxon>Gunneridae</taxon>
        <taxon>Pentapetalae</taxon>
        <taxon>asterids</taxon>
        <taxon>campanulids</taxon>
        <taxon>Asterales</taxon>
        <taxon>Asteraceae</taxon>
        <taxon>Carduoideae</taxon>
        <taxon>Cardueae</taxon>
        <taxon>Arctiinae</taxon>
        <taxon>Arctium</taxon>
    </lineage>
</organism>
<reference evidence="1 2" key="2">
    <citation type="journal article" date="2022" name="Mol. Ecol. Resour.">
        <title>The genomes of chicory, endive, great burdock and yacon provide insights into Asteraceae paleo-polyploidization history and plant inulin production.</title>
        <authorList>
            <person name="Fan W."/>
            <person name="Wang S."/>
            <person name="Wang H."/>
            <person name="Wang A."/>
            <person name="Jiang F."/>
            <person name="Liu H."/>
            <person name="Zhao H."/>
            <person name="Xu D."/>
            <person name="Zhang Y."/>
        </authorList>
    </citation>
    <scope>NUCLEOTIDE SEQUENCE [LARGE SCALE GENOMIC DNA]</scope>
    <source>
        <strain evidence="2">cv. Niubang</strain>
    </source>
</reference>
<evidence type="ECO:0000313" key="2">
    <source>
        <dbReference type="Proteomes" id="UP001055879"/>
    </source>
</evidence>